<evidence type="ECO:0000256" key="1">
    <source>
        <dbReference type="ARBA" id="ARBA00004496"/>
    </source>
</evidence>
<reference evidence="8 9" key="1">
    <citation type="submission" date="2017-02" db="EMBL/GenBank/DDBJ databases">
        <authorList>
            <person name="Peterson S.W."/>
        </authorList>
    </citation>
    <scope>NUCLEOTIDE SEQUENCE [LARGE SCALE GENOMIC DNA]</scope>
    <source>
        <strain evidence="8 9">VKM Ac-2059</strain>
    </source>
</reference>
<evidence type="ECO:0000256" key="3">
    <source>
        <dbReference type="ARBA" id="ARBA00018111"/>
    </source>
</evidence>
<dbReference type="Proteomes" id="UP000190857">
    <property type="component" value="Unassembled WGS sequence"/>
</dbReference>
<feature type="compositionally biased region" description="Polar residues" evidence="6">
    <location>
        <begin position="58"/>
        <end position="69"/>
    </location>
</feature>
<dbReference type="STRING" id="123320.SAMN06309945_2410"/>
<dbReference type="GO" id="GO:0005737">
    <property type="term" value="C:cytoplasm"/>
    <property type="evidence" value="ECO:0007669"/>
    <property type="project" value="UniProtKB-SubCell"/>
</dbReference>
<sequence length="325" mass="34502">MVVRFTAGPADESDAGQHELAPVISFSASRKAKRGEEHGRARGNHPAGSALDPVDDTAPSTGDGSSTSGVEAVAPVGSRRPSTRHDVATIAPVSASSTPHAGEFSPAPGEERSAGGHLSGSAASGTGPGDIGGESARRAPVASLARKRGGADVSAIDDDMVGELPPSIDDVENAILKKLRRRGLSEAEILAECLALDLTAHQANELLERLRELGYVDDRALAEQLRYSHYERKSQSRQVVARLMSTRKIPAEVIDEVLEDIDSDDELSAAREVAEKRASQMTSLDDATMERRLVGFLARRGYPGGVVRTVVGEIIRGRRSSVRFR</sequence>
<protein>
    <recommendedName>
        <fullName evidence="3 5">Regulatory protein RecX</fullName>
    </recommendedName>
</protein>
<keyword evidence="9" id="KW-1185">Reference proteome</keyword>
<accession>A0A1T5KM71</accession>
<name>A0A1T5KM71_9MICO</name>
<feature type="domain" description="RecX third three-helical" evidence="7">
    <location>
        <begin position="264"/>
        <end position="311"/>
    </location>
</feature>
<evidence type="ECO:0000313" key="8">
    <source>
        <dbReference type="EMBL" id="SKC64846.1"/>
    </source>
</evidence>
<dbReference type="InterPro" id="IPR036388">
    <property type="entry name" value="WH-like_DNA-bd_sf"/>
</dbReference>
<feature type="compositionally biased region" description="Low complexity" evidence="6">
    <location>
        <begin position="115"/>
        <end position="125"/>
    </location>
</feature>
<evidence type="ECO:0000256" key="5">
    <source>
        <dbReference type="HAMAP-Rule" id="MF_01114"/>
    </source>
</evidence>
<dbReference type="HAMAP" id="MF_01114">
    <property type="entry name" value="RecX"/>
    <property type="match status" value="1"/>
</dbReference>
<organism evidence="8 9">
    <name type="scientific">Okibacterium fritillariae</name>
    <dbReference type="NCBI Taxonomy" id="123320"/>
    <lineage>
        <taxon>Bacteria</taxon>
        <taxon>Bacillati</taxon>
        <taxon>Actinomycetota</taxon>
        <taxon>Actinomycetes</taxon>
        <taxon>Micrococcales</taxon>
        <taxon>Microbacteriaceae</taxon>
        <taxon>Okibacterium</taxon>
    </lineage>
</organism>
<proteinExistence type="inferred from homology"/>
<dbReference type="RefSeq" id="WP_079728427.1">
    <property type="nucleotide sequence ID" value="NZ_FUZP01000002.1"/>
</dbReference>
<dbReference type="Pfam" id="PF21981">
    <property type="entry name" value="RecX_HTH3"/>
    <property type="match status" value="1"/>
</dbReference>
<dbReference type="PANTHER" id="PTHR33602:SF1">
    <property type="entry name" value="REGULATORY PROTEIN RECX FAMILY PROTEIN"/>
    <property type="match status" value="1"/>
</dbReference>
<comment type="function">
    <text evidence="5">Modulates RecA activity.</text>
</comment>
<comment type="similarity">
    <text evidence="2 5">Belongs to the RecX family.</text>
</comment>
<dbReference type="EMBL" id="FUZP01000002">
    <property type="protein sequence ID" value="SKC64846.1"/>
    <property type="molecule type" value="Genomic_DNA"/>
</dbReference>
<feature type="region of interest" description="Disordered" evidence="6">
    <location>
        <begin position="1"/>
        <end position="150"/>
    </location>
</feature>
<dbReference type="GO" id="GO:0006282">
    <property type="term" value="P:regulation of DNA repair"/>
    <property type="evidence" value="ECO:0007669"/>
    <property type="project" value="UniProtKB-UniRule"/>
</dbReference>
<gene>
    <name evidence="5" type="primary">recX</name>
    <name evidence="8" type="ORF">SAMN06309945_2410</name>
</gene>
<evidence type="ECO:0000256" key="4">
    <source>
        <dbReference type="ARBA" id="ARBA00022490"/>
    </source>
</evidence>
<dbReference type="PANTHER" id="PTHR33602">
    <property type="entry name" value="REGULATORY PROTEIN RECX FAMILY PROTEIN"/>
    <property type="match status" value="1"/>
</dbReference>
<dbReference type="OrthoDB" id="5244465at2"/>
<dbReference type="AlphaFoldDB" id="A0A1T5KM71"/>
<evidence type="ECO:0000256" key="2">
    <source>
        <dbReference type="ARBA" id="ARBA00009695"/>
    </source>
</evidence>
<evidence type="ECO:0000313" key="9">
    <source>
        <dbReference type="Proteomes" id="UP000190857"/>
    </source>
</evidence>
<dbReference type="InterPro" id="IPR003783">
    <property type="entry name" value="Regulatory_RecX"/>
</dbReference>
<evidence type="ECO:0000256" key="6">
    <source>
        <dbReference type="SAM" id="MobiDB-lite"/>
    </source>
</evidence>
<keyword evidence="4 5" id="KW-0963">Cytoplasm</keyword>
<evidence type="ECO:0000259" key="7">
    <source>
        <dbReference type="Pfam" id="PF21981"/>
    </source>
</evidence>
<dbReference type="Gene3D" id="1.10.10.10">
    <property type="entry name" value="Winged helix-like DNA-binding domain superfamily/Winged helix DNA-binding domain"/>
    <property type="match status" value="1"/>
</dbReference>
<dbReference type="InterPro" id="IPR053925">
    <property type="entry name" value="RecX_HTH_3rd"/>
</dbReference>
<comment type="subcellular location">
    <subcellularLocation>
        <location evidence="1 5">Cytoplasm</location>
    </subcellularLocation>
</comment>